<reference evidence="1" key="1">
    <citation type="submission" date="2022-05" db="EMBL/GenBank/DDBJ databases">
        <title>Sphingomonas sp. strain RP10 Genome sequencing and assembly.</title>
        <authorList>
            <person name="Kim I."/>
        </authorList>
    </citation>
    <scope>NUCLEOTIDE SEQUENCE</scope>
    <source>
        <strain evidence="1">RP10</strain>
    </source>
</reference>
<name>A0A9X2KNX4_9SPHN</name>
<dbReference type="RefSeq" id="WP_254287310.1">
    <property type="nucleotide sequence ID" value="NZ_JAMLDY010000001.1"/>
</dbReference>
<proteinExistence type="predicted"/>
<comment type="caution">
    <text evidence="1">The sequence shown here is derived from an EMBL/GenBank/DDBJ whole genome shotgun (WGS) entry which is preliminary data.</text>
</comment>
<keyword evidence="2" id="KW-1185">Reference proteome</keyword>
<dbReference type="Proteomes" id="UP001139486">
    <property type="component" value="Unassembled WGS sequence"/>
</dbReference>
<evidence type="ECO:0008006" key="3">
    <source>
        <dbReference type="Google" id="ProtNLM"/>
    </source>
</evidence>
<organism evidence="1 2">
    <name type="scientific">Sphingomonas liriopis</name>
    <dbReference type="NCBI Taxonomy" id="2949094"/>
    <lineage>
        <taxon>Bacteria</taxon>
        <taxon>Pseudomonadati</taxon>
        <taxon>Pseudomonadota</taxon>
        <taxon>Alphaproteobacteria</taxon>
        <taxon>Sphingomonadales</taxon>
        <taxon>Sphingomonadaceae</taxon>
        <taxon>Sphingomonas</taxon>
    </lineage>
</organism>
<dbReference type="AlphaFoldDB" id="A0A9X2KNX4"/>
<dbReference type="EMBL" id="JAMLDY010000001">
    <property type="protein sequence ID" value="MCP3733302.1"/>
    <property type="molecule type" value="Genomic_DNA"/>
</dbReference>
<sequence>MPAATFHVAVDAARALVHIRLAGFFTVPDVRAFAATWHVEHDRLRGAPNQHVTLCDLSQMSIQTQDVVAAFTEVVRDPRRQGRLLAMVVGASLARHQAKRLNIPDRPGVAFFYDTAEAETWLFSADRTAARYPHAPVSPRSGGHGCTARSAA</sequence>
<protein>
    <recommendedName>
        <fullName evidence="3">STAS/SEC14 domain-containing protein</fullName>
    </recommendedName>
</protein>
<accession>A0A9X2KNX4</accession>
<evidence type="ECO:0000313" key="2">
    <source>
        <dbReference type="Proteomes" id="UP001139486"/>
    </source>
</evidence>
<gene>
    <name evidence="1" type="ORF">M9979_00175</name>
</gene>
<evidence type="ECO:0000313" key="1">
    <source>
        <dbReference type="EMBL" id="MCP3733302.1"/>
    </source>
</evidence>